<sequence>MSVLGSVRAFLDRFVHPWIAAIVLSGLSLITVAAVAAIVAVAAGNLGYYRFEARFVPLSALVSLLGILVIAACTLYLGVLRLLQVAGLAERKTP</sequence>
<keyword evidence="1" id="KW-0812">Transmembrane</keyword>
<organism evidence="2 3">
    <name type="scientific">Salarchaeum japonicum</name>
    <dbReference type="NCBI Taxonomy" id="555573"/>
    <lineage>
        <taxon>Archaea</taxon>
        <taxon>Methanobacteriati</taxon>
        <taxon>Methanobacteriota</taxon>
        <taxon>Stenosarchaea group</taxon>
        <taxon>Halobacteria</taxon>
        <taxon>Halobacteriales</taxon>
        <taxon>Halobacteriaceae</taxon>
    </lineage>
</organism>
<comment type="caution">
    <text evidence="2">The sequence shown here is derived from an EMBL/GenBank/DDBJ whole genome shotgun (WGS) entry which is preliminary data.</text>
</comment>
<feature type="transmembrane region" description="Helical" evidence="1">
    <location>
        <begin position="18"/>
        <end position="43"/>
    </location>
</feature>
<evidence type="ECO:0008006" key="4">
    <source>
        <dbReference type="Google" id="ProtNLM"/>
    </source>
</evidence>
<keyword evidence="1" id="KW-0472">Membrane</keyword>
<evidence type="ECO:0000313" key="2">
    <source>
        <dbReference type="EMBL" id="GAA0644824.1"/>
    </source>
</evidence>
<keyword evidence="3" id="KW-1185">Reference proteome</keyword>
<reference evidence="2 3" key="1">
    <citation type="journal article" date="2019" name="Int. J. Syst. Evol. Microbiol.">
        <title>The Global Catalogue of Microorganisms (GCM) 10K type strain sequencing project: providing services to taxonomists for standard genome sequencing and annotation.</title>
        <authorList>
            <consortium name="The Broad Institute Genomics Platform"/>
            <consortium name="The Broad Institute Genome Sequencing Center for Infectious Disease"/>
            <person name="Wu L."/>
            <person name="Ma J."/>
        </authorList>
    </citation>
    <scope>NUCLEOTIDE SEQUENCE [LARGE SCALE GENOMIC DNA]</scope>
    <source>
        <strain evidence="2 3">JCM 16327</strain>
    </source>
</reference>
<feature type="transmembrane region" description="Helical" evidence="1">
    <location>
        <begin position="55"/>
        <end position="79"/>
    </location>
</feature>
<dbReference type="RefSeq" id="WP_227261926.1">
    <property type="nucleotide sequence ID" value="NZ_BAAADU010000002.1"/>
</dbReference>
<dbReference type="EMBL" id="BAAADU010000002">
    <property type="protein sequence ID" value="GAA0644824.1"/>
    <property type="molecule type" value="Genomic_DNA"/>
</dbReference>
<name>A0AAV3SYK1_9EURY</name>
<evidence type="ECO:0000256" key="1">
    <source>
        <dbReference type="SAM" id="Phobius"/>
    </source>
</evidence>
<protein>
    <recommendedName>
        <fullName evidence="4">ABC transporter permease</fullName>
    </recommendedName>
</protein>
<dbReference type="GeneID" id="68572530"/>
<evidence type="ECO:0000313" key="3">
    <source>
        <dbReference type="Proteomes" id="UP001500194"/>
    </source>
</evidence>
<proteinExistence type="predicted"/>
<gene>
    <name evidence="2" type="ORF">GCM10009019_03560</name>
</gene>
<dbReference type="Proteomes" id="UP001500194">
    <property type="component" value="Unassembled WGS sequence"/>
</dbReference>
<keyword evidence="1" id="KW-1133">Transmembrane helix</keyword>
<dbReference type="AlphaFoldDB" id="A0AAV3SYK1"/>
<accession>A0AAV3SYK1</accession>